<dbReference type="GO" id="GO:0005524">
    <property type="term" value="F:ATP binding"/>
    <property type="evidence" value="ECO:0007669"/>
    <property type="project" value="UniProtKB-KW"/>
</dbReference>
<comment type="caution">
    <text evidence="3">The sequence shown here is derived from an EMBL/GenBank/DDBJ whole genome shotgun (WGS) entry which is preliminary data.</text>
</comment>
<dbReference type="PANTHER" id="PTHR47989">
    <property type="entry name" value="OS01G0750732 PROTEIN"/>
    <property type="match status" value="1"/>
</dbReference>
<keyword evidence="1" id="KW-0547">Nucleotide-binding</keyword>
<keyword evidence="2" id="KW-0067">ATP-binding</keyword>
<organism evidence="3 4">
    <name type="scientific">Ceratodon purpureus</name>
    <name type="common">Fire moss</name>
    <name type="synonym">Dicranum purpureum</name>
    <dbReference type="NCBI Taxonomy" id="3225"/>
    <lineage>
        <taxon>Eukaryota</taxon>
        <taxon>Viridiplantae</taxon>
        <taxon>Streptophyta</taxon>
        <taxon>Embryophyta</taxon>
        <taxon>Bryophyta</taxon>
        <taxon>Bryophytina</taxon>
        <taxon>Bryopsida</taxon>
        <taxon>Dicranidae</taxon>
        <taxon>Pseudoditrichales</taxon>
        <taxon>Ditrichaceae</taxon>
        <taxon>Ceratodon</taxon>
    </lineage>
</organism>
<evidence type="ECO:0000313" key="3">
    <source>
        <dbReference type="EMBL" id="KAG0571102.1"/>
    </source>
</evidence>
<sequence>MPISTLNLKDHYYQKVWQTLQQCLMILAWKPTGTAKTFSLSEIERATDHFRPDNSWRRWIWTSYQGVLDSGLEVAVKVLTRDDHQGGREFIAEVEM</sequence>
<reference evidence="3 4" key="1">
    <citation type="submission" date="2020-06" db="EMBL/GenBank/DDBJ databases">
        <title>WGS assembly of Ceratodon purpureus strain R40.</title>
        <authorList>
            <person name="Carey S.B."/>
            <person name="Jenkins J."/>
            <person name="Shu S."/>
            <person name="Lovell J.T."/>
            <person name="Sreedasyam A."/>
            <person name="Maumus F."/>
            <person name="Tiley G.P."/>
            <person name="Fernandez-Pozo N."/>
            <person name="Barry K."/>
            <person name="Chen C."/>
            <person name="Wang M."/>
            <person name="Lipzen A."/>
            <person name="Daum C."/>
            <person name="Saski C.A."/>
            <person name="Payton A.C."/>
            <person name="Mcbreen J.C."/>
            <person name="Conrad R.E."/>
            <person name="Kollar L.M."/>
            <person name="Olsson S."/>
            <person name="Huttunen S."/>
            <person name="Landis J.B."/>
            <person name="Wickett N.J."/>
            <person name="Johnson M.G."/>
            <person name="Rensing S.A."/>
            <person name="Grimwood J."/>
            <person name="Schmutz J."/>
            <person name="Mcdaniel S.F."/>
        </authorList>
    </citation>
    <scope>NUCLEOTIDE SEQUENCE [LARGE SCALE GENOMIC DNA]</scope>
    <source>
        <strain evidence="3 4">R40</strain>
    </source>
</reference>
<keyword evidence="4" id="KW-1185">Reference proteome</keyword>
<evidence type="ECO:0000256" key="2">
    <source>
        <dbReference type="ARBA" id="ARBA00022840"/>
    </source>
</evidence>
<dbReference type="Gene3D" id="3.30.200.20">
    <property type="entry name" value="Phosphorylase Kinase, domain 1"/>
    <property type="match status" value="1"/>
</dbReference>
<gene>
    <name evidence="3" type="ORF">KC19_6G211300</name>
</gene>
<dbReference type="PANTHER" id="PTHR47989:SF45">
    <property type="entry name" value="OS01G0709500 PROTEIN"/>
    <property type="match status" value="1"/>
</dbReference>
<name>A0A8T0HJY2_CERPU</name>
<evidence type="ECO:0000313" key="4">
    <source>
        <dbReference type="Proteomes" id="UP000822688"/>
    </source>
</evidence>
<protein>
    <submittedName>
        <fullName evidence="3">Uncharacterized protein</fullName>
    </submittedName>
</protein>
<proteinExistence type="predicted"/>
<accession>A0A8T0HJY2</accession>
<evidence type="ECO:0000256" key="1">
    <source>
        <dbReference type="ARBA" id="ARBA00022741"/>
    </source>
</evidence>
<dbReference type="AlphaFoldDB" id="A0A8T0HJY2"/>
<dbReference type="Proteomes" id="UP000822688">
    <property type="component" value="Chromosome 6"/>
</dbReference>
<dbReference type="EMBL" id="CM026427">
    <property type="protein sequence ID" value="KAG0571102.1"/>
    <property type="molecule type" value="Genomic_DNA"/>
</dbReference>